<dbReference type="Pfam" id="PF03381">
    <property type="entry name" value="CDC50"/>
    <property type="match status" value="1"/>
</dbReference>
<protein>
    <submittedName>
        <fullName evidence="8">Uncharacterized protein</fullName>
    </submittedName>
</protein>
<dbReference type="PANTHER" id="PTHR10926:SF0">
    <property type="entry name" value="CDC50, ISOFORM A"/>
    <property type="match status" value="1"/>
</dbReference>
<evidence type="ECO:0000313" key="9">
    <source>
        <dbReference type="Proteomes" id="UP000267145"/>
    </source>
</evidence>
<dbReference type="SUPFAM" id="SSF50249">
    <property type="entry name" value="Nucleic acid-binding proteins"/>
    <property type="match status" value="1"/>
</dbReference>
<gene>
    <name evidence="8" type="ORF">D7B24_009582</name>
</gene>
<keyword evidence="3 7" id="KW-0812">Transmembrane</keyword>
<evidence type="ECO:0000256" key="6">
    <source>
        <dbReference type="SAM" id="MobiDB-lite"/>
    </source>
</evidence>
<feature type="compositionally biased region" description="Basic and acidic residues" evidence="6">
    <location>
        <begin position="538"/>
        <end position="550"/>
    </location>
</feature>
<reference evidence="8 9" key="1">
    <citation type="submission" date="2018-10" db="EMBL/GenBank/DDBJ databases">
        <title>Genome sequence of Verticillium nonalfalfae VnAa140.</title>
        <authorList>
            <person name="Stajich J.E."/>
            <person name="Kasson M.T."/>
        </authorList>
    </citation>
    <scope>NUCLEOTIDE SEQUENCE [LARGE SCALE GENOMIC DNA]</scope>
    <source>
        <strain evidence="8 9">VnAa140</strain>
    </source>
</reference>
<dbReference type="Proteomes" id="UP000267145">
    <property type="component" value="Unassembled WGS sequence"/>
</dbReference>
<evidence type="ECO:0000256" key="4">
    <source>
        <dbReference type="ARBA" id="ARBA00022989"/>
    </source>
</evidence>
<sequence length="958" mass="105774">MSSPSIQSFFTKPIAMLGCANPAKVPHPDGFTQEELDAPTSPLARAWSPTVSYREVSITDIVPGAGNISFSGRIVNYRPSEVDKKGGQYSRPWHFLVIKDDTGVLGVKLTPIGIPVATLVLGRLVTVWATYIGAPSSTPCTIPYMASCTSVNPERGTKQFIRFFEDTGENDMLHRVPLGSGLSDEPLRPLPDLMTLGTYAKTGHDDVRGVMLLVCVSSVGRRRQVRKAGRDEFLALIEVIVCDNTGSCVFTLWEDKINSTRAWTPNKTILLIVNPKQQDRRGSGGQITISIDNATLVDVEPRGPDADWLRRWAKNRLKKEAVCIAFPDNVWNAEEAVNGPIRALFTVAEVDEFVRNDPHLKFTGKLSLVIVDMELTSLWQRKMLCCTECCGVPLYANISMATCQHCRSPQHLSFNPRIMGTLVDETGCIEKGKLMWSLDAWKQLLLPAEDATSYQLSNDLQSSAASPGTVVGDQPNCTNMDQIWVKLTEKGAQSSSPGTRGPAHSANLDISRLWRASRKTTTFMMPESPSGVGQADSIRSHDSNDKNSDKKKSRRPANTAFRQQRLKAWQPILTPKTVLPLFFTIGIIFAPIGGLLLYASSEVQEIRIDYSDCLNDAPTSDFDTMPSKHISNAFKGGNDTKVARWRKYEDVNVQPARGQNYSGTICTVEFTIPEDMGTPVLFYYHLTNFYQNHRRYVSSFYADQLKGDAQSSNSINGSDCGSTKEVAFDRDNGLPIYPCGLIANSMFNDTFTSPLQQNPQGSNDDSAIYEMKDDSRIAWASDRDLYGNTKYDPSTIMPPPNWRKTYPKYTEQNPPPDLSEWQAFQVWMRTAGLPEFSKLYQRNDDEPMRAGTYQVNITDNFPTKAYKGSKSIVISTRTVMGGRNNFLGIAYVVVGGLCIVLGGVFTVTHLLKPRKLGDHTYLSWNNAPASQKGPATGGVLGGSSGAMASGRDLRPGEA</sequence>
<dbReference type="AlphaFoldDB" id="A0A3M9Y590"/>
<proteinExistence type="inferred from homology"/>
<evidence type="ECO:0000256" key="3">
    <source>
        <dbReference type="ARBA" id="ARBA00022692"/>
    </source>
</evidence>
<dbReference type="GeneID" id="39613271"/>
<dbReference type="Gene3D" id="2.40.50.140">
    <property type="entry name" value="Nucleic acid-binding proteins"/>
    <property type="match status" value="1"/>
</dbReference>
<feature type="compositionally biased region" description="Gly residues" evidence="6">
    <location>
        <begin position="935"/>
        <end position="944"/>
    </location>
</feature>
<feature type="region of interest" description="Disordered" evidence="6">
    <location>
        <begin position="930"/>
        <end position="958"/>
    </location>
</feature>
<feature type="transmembrane region" description="Helical" evidence="7">
    <location>
        <begin position="886"/>
        <end position="911"/>
    </location>
</feature>
<evidence type="ECO:0000256" key="5">
    <source>
        <dbReference type="ARBA" id="ARBA00023136"/>
    </source>
</evidence>
<comment type="similarity">
    <text evidence="2">Belongs to the CDC50/LEM3 family.</text>
</comment>
<name>A0A3M9Y590_9PEZI</name>
<dbReference type="GO" id="GO:0005886">
    <property type="term" value="C:plasma membrane"/>
    <property type="evidence" value="ECO:0007669"/>
    <property type="project" value="TreeGrafter"/>
</dbReference>
<dbReference type="InterPro" id="IPR005045">
    <property type="entry name" value="CDC50/LEM3_fam"/>
</dbReference>
<evidence type="ECO:0000256" key="2">
    <source>
        <dbReference type="ARBA" id="ARBA00009457"/>
    </source>
</evidence>
<dbReference type="InterPro" id="IPR012340">
    <property type="entry name" value="NA-bd_OB-fold"/>
</dbReference>
<dbReference type="GO" id="GO:0005783">
    <property type="term" value="C:endoplasmic reticulum"/>
    <property type="evidence" value="ECO:0007669"/>
    <property type="project" value="TreeGrafter"/>
</dbReference>
<comment type="subcellular location">
    <subcellularLocation>
        <location evidence="1">Membrane</location>
        <topology evidence="1">Multi-pass membrane protein</topology>
    </subcellularLocation>
</comment>
<organism evidence="8 9">
    <name type="scientific">Verticillium nonalfalfae</name>
    <dbReference type="NCBI Taxonomy" id="1051616"/>
    <lineage>
        <taxon>Eukaryota</taxon>
        <taxon>Fungi</taxon>
        <taxon>Dikarya</taxon>
        <taxon>Ascomycota</taxon>
        <taxon>Pezizomycotina</taxon>
        <taxon>Sordariomycetes</taxon>
        <taxon>Hypocreomycetidae</taxon>
        <taxon>Glomerellales</taxon>
        <taxon>Plectosphaerellaceae</taxon>
        <taxon>Verticillium</taxon>
    </lineage>
</organism>
<dbReference type="STRING" id="1051616.A0A3M9Y590"/>
<keyword evidence="9" id="KW-1185">Reference proteome</keyword>
<dbReference type="EMBL" id="RBVV01000098">
    <property type="protein sequence ID" value="RNJ54628.1"/>
    <property type="molecule type" value="Genomic_DNA"/>
</dbReference>
<evidence type="ECO:0000256" key="1">
    <source>
        <dbReference type="ARBA" id="ARBA00004141"/>
    </source>
</evidence>
<comment type="caution">
    <text evidence="8">The sequence shown here is derived from an EMBL/GenBank/DDBJ whole genome shotgun (WGS) entry which is preliminary data.</text>
</comment>
<feature type="transmembrane region" description="Helical" evidence="7">
    <location>
        <begin position="578"/>
        <end position="599"/>
    </location>
</feature>
<dbReference type="RefSeq" id="XP_028492786.1">
    <property type="nucleotide sequence ID" value="XM_028643652.1"/>
</dbReference>
<accession>A0A3M9Y590</accession>
<dbReference type="GO" id="GO:0005794">
    <property type="term" value="C:Golgi apparatus"/>
    <property type="evidence" value="ECO:0007669"/>
    <property type="project" value="TreeGrafter"/>
</dbReference>
<evidence type="ECO:0000313" key="8">
    <source>
        <dbReference type="EMBL" id="RNJ54628.1"/>
    </source>
</evidence>
<keyword evidence="5 7" id="KW-0472">Membrane</keyword>
<evidence type="ECO:0000256" key="7">
    <source>
        <dbReference type="SAM" id="Phobius"/>
    </source>
</evidence>
<dbReference type="PANTHER" id="PTHR10926">
    <property type="entry name" value="CELL CYCLE CONTROL PROTEIN 50"/>
    <property type="match status" value="1"/>
</dbReference>
<feature type="region of interest" description="Disordered" evidence="6">
    <location>
        <begin position="523"/>
        <end position="561"/>
    </location>
</feature>
<keyword evidence="4 7" id="KW-1133">Transmembrane helix</keyword>